<reference evidence="7" key="1">
    <citation type="submission" date="2022-12" db="EMBL/GenBank/DDBJ databases">
        <authorList>
            <person name="Petersen C."/>
        </authorList>
    </citation>
    <scope>NUCLEOTIDE SEQUENCE</scope>
    <source>
        <strain evidence="7">IBT 3081</strain>
    </source>
</reference>
<evidence type="ECO:0000256" key="5">
    <source>
        <dbReference type="SAM" id="MobiDB-lite"/>
    </source>
</evidence>
<keyword evidence="3 6" id="KW-1133">Transmembrane helix</keyword>
<keyword evidence="2 6" id="KW-0812">Transmembrane</keyword>
<feature type="compositionally biased region" description="Polar residues" evidence="5">
    <location>
        <begin position="151"/>
        <end position="165"/>
    </location>
</feature>
<name>A0A9W9V3U0_9EURO</name>
<feature type="transmembrane region" description="Helical" evidence="6">
    <location>
        <begin position="120"/>
        <end position="142"/>
    </location>
</feature>
<dbReference type="AlphaFoldDB" id="A0A9W9V3U0"/>
<keyword evidence="4 6" id="KW-0472">Membrane</keyword>
<sequence>MGWLERQLHEYPHGQRDNGHTIFLAWNPDYATYSATLASGRNIAIDGSFDWTVSIDDKALSKTKEYSFSFVPLGKGFNILAKSLKTSSTSTSSSTPTTTSTTSSKATSFDTGGLSVGAKAGIGVGVSLCGLAFFAALGFFFYRRRQNESSGEVTGSSMQASNSHSQETKSAPHEPLPPPAELASTPGGR</sequence>
<dbReference type="OrthoDB" id="3689214at2759"/>
<dbReference type="GO" id="GO:0071944">
    <property type="term" value="C:cell periphery"/>
    <property type="evidence" value="ECO:0007669"/>
    <property type="project" value="UniProtKB-ARBA"/>
</dbReference>
<keyword evidence="8" id="KW-1185">Reference proteome</keyword>
<organism evidence="7 8">
    <name type="scientific">Penicillium concentricum</name>
    <dbReference type="NCBI Taxonomy" id="293559"/>
    <lineage>
        <taxon>Eukaryota</taxon>
        <taxon>Fungi</taxon>
        <taxon>Dikarya</taxon>
        <taxon>Ascomycota</taxon>
        <taxon>Pezizomycotina</taxon>
        <taxon>Eurotiomycetes</taxon>
        <taxon>Eurotiomycetidae</taxon>
        <taxon>Eurotiales</taxon>
        <taxon>Aspergillaceae</taxon>
        <taxon>Penicillium</taxon>
    </lineage>
</organism>
<accession>A0A9W9V3U0</accession>
<protein>
    <submittedName>
        <fullName evidence="7">Uncharacterized protein</fullName>
    </submittedName>
</protein>
<proteinExistence type="predicted"/>
<evidence type="ECO:0000256" key="6">
    <source>
        <dbReference type="SAM" id="Phobius"/>
    </source>
</evidence>
<feature type="region of interest" description="Disordered" evidence="5">
    <location>
        <begin position="87"/>
        <end position="108"/>
    </location>
</feature>
<evidence type="ECO:0000256" key="2">
    <source>
        <dbReference type="ARBA" id="ARBA00022692"/>
    </source>
</evidence>
<dbReference type="EMBL" id="JAPZBT010000003">
    <property type="protein sequence ID" value="KAJ5365216.1"/>
    <property type="molecule type" value="Genomic_DNA"/>
</dbReference>
<comment type="caution">
    <text evidence="7">The sequence shown here is derived from an EMBL/GenBank/DDBJ whole genome shotgun (WGS) entry which is preliminary data.</text>
</comment>
<gene>
    <name evidence="7" type="ORF">N7517_008102</name>
</gene>
<dbReference type="PANTHER" id="PTHR15549">
    <property type="entry name" value="PAIRED IMMUNOGLOBULIN-LIKE TYPE 2 RECEPTOR"/>
    <property type="match status" value="1"/>
</dbReference>
<evidence type="ECO:0000313" key="8">
    <source>
        <dbReference type="Proteomes" id="UP001147752"/>
    </source>
</evidence>
<comment type="subcellular location">
    <subcellularLocation>
        <location evidence="1">Membrane</location>
        <topology evidence="1">Single-pass membrane protein</topology>
    </subcellularLocation>
</comment>
<dbReference type="GeneID" id="81465015"/>
<dbReference type="Proteomes" id="UP001147752">
    <property type="component" value="Unassembled WGS sequence"/>
</dbReference>
<evidence type="ECO:0000256" key="1">
    <source>
        <dbReference type="ARBA" id="ARBA00004167"/>
    </source>
</evidence>
<reference evidence="7" key="2">
    <citation type="journal article" date="2023" name="IMA Fungus">
        <title>Comparative genomic study of the Penicillium genus elucidates a diverse pangenome and 15 lateral gene transfer events.</title>
        <authorList>
            <person name="Petersen C."/>
            <person name="Sorensen T."/>
            <person name="Nielsen M.R."/>
            <person name="Sondergaard T.E."/>
            <person name="Sorensen J.L."/>
            <person name="Fitzpatrick D.A."/>
            <person name="Frisvad J.C."/>
            <person name="Nielsen K.L."/>
        </authorList>
    </citation>
    <scope>NUCLEOTIDE SEQUENCE</scope>
    <source>
        <strain evidence="7">IBT 3081</strain>
    </source>
</reference>
<evidence type="ECO:0000256" key="3">
    <source>
        <dbReference type="ARBA" id="ARBA00022989"/>
    </source>
</evidence>
<dbReference type="RefSeq" id="XP_056576683.1">
    <property type="nucleotide sequence ID" value="XM_056725832.1"/>
</dbReference>
<evidence type="ECO:0000313" key="7">
    <source>
        <dbReference type="EMBL" id="KAJ5365216.1"/>
    </source>
</evidence>
<dbReference type="InterPro" id="IPR051694">
    <property type="entry name" value="Immunoregulatory_rcpt-like"/>
</dbReference>
<dbReference type="GO" id="GO:0016020">
    <property type="term" value="C:membrane"/>
    <property type="evidence" value="ECO:0007669"/>
    <property type="project" value="UniProtKB-SubCell"/>
</dbReference>
<evidence type="ECO:0000256" key="4">
    <source>
        <dbReference type="ARBA" id="ARBA00023136"/>
    </source>
</evidence>
<feature type="region of interest" description="Disordered" evidence="5">
    <location>
        <begin position="151"/>
        <end position="189"/>
    </location>
</feature>